<dbReference type="InterPro" id="IPR008906">
    <property type="entry name" value="HATC_C_dom"/>
</dbReference>
<feature type="coiled-coil region" evidence="6">
    <location>
        <begin position="338"/>
        <end position="365"/>
    </location>
</feature>
<keyword evidence="3" id="KW-0863">Zinc-finger</keyword>
<evidence type="ECO:0000256" key="4">
    <source>
        <dbReference type="ARBA" id="ARBA00022833"/>
    </source>
</evidence>
<evidence type="ECO:0000256" key="5">
    <source>
        <dbReference type="ARBA" id="ARBA00023242"/>
    </source>
</evidence>
<dbReference type="SUPFAM" id="SSF53098">
    <property type="entry name" value="Ribonuclease H-like"/>
    <property type="match status" value="1"/>
</dbReference>
<protein>
    <submittedName>
        <fullName evidence="8">9958_t:CDS:1</fullName>
    </submittedName>
</protein>
<feature type="non-terminal residue" evidence="8">
    <location>
        <position position="629"/>
    </location>
</feature>
<keyword evidence="4" id="KW-0862">Zinc</keyword>
<keyword evidence="5" id="KW-0539">Nucleus</keyword>
<keyword evidence="9" id="KW-1185">Reference proteome</keyword>
<dbReference type="SUPFAM" id="SSF140996">
    <property type="entry name" value="Hermes dimerisation domain"/>
    <property type="match status" value="1"/>
</dbReference>
<dbReference type="GO" id="GO:0046983">
    <property type="term" value="F:protein dimerization activity"/>
    <property type="evidence" value="ECO:0007669"/>
    <property type="project" value="InterPro"/>
</dbReference>
<evidence type="ECO:0000259" key="7">
    <source>
        <dbReference type="Pfam" id="PF05699"/>
    </source>
</evidence>
<dbReference type="GO" id="GO:0008270">
    <property type="term" value="F:zinc ion binding"/>
    <property type="evidence" value="ECO:0007669"/>
    <property type="project" value="UniProtKB-KW"/>
</dbReference>
<dbReference type="EMBL" id="CAJVQA010030169">
    <property type="protein sequence ID" value="CAG8798696.1"/>
    <property type="molecule type" value="Genomic_DNA"/>
</dbReference>
<keyword evidence="2" id="KW-0479">Metal-binding</keyword>
<dbReference type="InterPro" id="IPR052035">
    <property type="entry name" value="ZnF_BED_domain_contain"/>
</dbReference>
<evidence type="ECO:0000256" key="1">
    <source>
        <dbReference type="ARBA" id="ARBA00004123"/>
    </source>
</evidence>
<keyword evidence="6" id="KW-0175">Coiled coil</keyword>
<dbReference type="Pfam" id="PF05699">
    <property type="entry name" value="Dimer_Tnp_hAT"/>
    <property type="match status" value="1"/>
</dbReference>
<sequence length="629" mass="72592">MLNHLKSGLKKIQKIKKLAQVTEIESDEFSSQVFYSTASPPSTPLHISLQHESQEQFNQLRESEDSYQNNFNQLLKAPVTEILSNTIAKSNAGLRNVSWVWDYMKKDKLKKQVTCEVVTLLDGNSKKCNRTFSITTSTTHLGEHLNAIHRIFSSKQYKKNSQGQTIIESNKSIRTIPSMLLKLDPHKPAKQEKLVFHLIAWIVEDYQPMTVVDSQNFRRFCYEMDPRFKVPGSAQIKTKIKESLLFAEDQLHMWTSMHRPYIGVTIHWLSKNFDLYQAVLTIEEFPYSHSGDHNDKSIVKGMRLLETPHIRCTAHTIQLAIKDGLNVCDDLLTKAKKLNNWLVKRDRYRQSLRNIQNELNQLSADESENLGWPLLGDYNSESDNDDLPVQSTSMQPIEQAKKKKTSIVEPICDKELDELILLLLPFAQSTKLIGGAQYPTLSMMLPTISLLSSHLRHIKSSLISPNILNICQLIEDSMSACWETPLMEAYITSYLDPRFKNLSFVSNEKKKRVLDFLSEMINTTKTTTNTLQTEMDRFYDGETSDYLVNNELEQYEKVMQINKYFIDEPRYKIHNPLTWWCTNQKDYPNLAALARKYLSFLATSVPSEQLFSNMGNVLTQKRNQLDPNT</sequence>
<evidence type="ECO:0000256" key="2">
    <source>
        <dbReference type="ARBA" id="ARBA00022723"/>
    </source>
</evidence>
<dbReference type="GO" id="GO:0005634">
    <property type="term" value="C:nucleus"/>
    <property type="evidence" value="ECO:0007669"/>
    <property type="project" value="UniProtKB-SubCell"/>
</dbReference>
<dbReference type="PANTHER" id="PTHR46481:SF10">
    <property type="entry name" value="ZINC FINGER BED DOMAIN-CONTAINING PROTEIN 39"/>
    <property type="match status" value="1"/>
</dbReference>
<feature type="domain" description="HAT C-terminal dimerisation" evidence="7">
    <location>
        <begin position="562"/>
        <end position="628"/>
    </location>
</feature>
<dbReference type="InterPro" id="IPR012337">
    <property type="entry name" value="RNaseH-like_sf"/>
</dbReference>
<dbReference type="Proteomes" id="UP000789759">
    <property type="component" value="Unassembled WGS sequence"/>
</dbReference>
<gene>
    <name evidence="8" type="ORF">CPELLU_LOCUS17536</name>
</gene>
<evidence type="ECO:0000313" key="8">
    <source>
        <dbReference type="EMBL" id="CAG8798696.1"/>
    </source>
</evidence>
<evidence type="ECO:0000256" key="3">
    <source>
        <dbReference type="ARBA" id="ARBA00022771"/>
    </source>
</evidence>
<accession>A0A9N9PAM9</accession>
<comment type="subcellular location">
    <subcellularLocation>
        <location evidence="1">Nucleus</location>
    </subcellularLocation>
</comment>
<dbReference type="AlphaFoldDB" id="A0A9N9PAM9"/>
<dbReference type="SMART" id="SM00614">
    <property type="entry name" value="ZnF_BED"/>
    <property type="match status" value="1"/>
</dbReference>
<comment type="caution">
    <text evidence="8">The sequence shown here is derived from an EMBL/GenBank/DDBJ whole genome shotgun (WGS) entry which is preliminary data.</text>
</comment>
<dbReference type="PANTHER" id="PTHR46481">
    <property type="entry name" value="ZINC FINGER BED DOMAIN-CONTAINING PROTEIN 4"/>
    <property type="match status" value="1"/>
</dbReference>
<reference evidence="8" key="1">
    <citation type="submission" date="2021-06" db="EMBL/GenBank/DDBJ databases">
        <authorList>
            <person name="Kallberg Y."/>
            <person name="Tangrot J."/>
            <person name="Rosling A."/>
        </authorList>
    </citation>
    <scope>NUCLEOTIDE SEQUENCE</scope>
    <source>
        <strain evidence="8">FL966</strain>
    </source>
</reference>
<organism evidence="8 9">
    <name type="scientific">Cetraspora pellucida</name>
    <dbReference type="NCBI Taxonomy" id="1433469"/>
    <lineage>
        <taxon>Eukaryota</taxon>
        <taxon>Fungi</taxon>
        <taxon>Fungi incertae sedis</taxon>
        <taxon>Mucoromycota</taxon>
        <taxon>Glomeromycotina</taxon>
        <taxon>Glomeromycetes</taxon>
        <taxon>Diversisporales</taxon>
        <taxon>Gigasporaceae</taxon>
        <taxon>Cetraspora</taxon>
    </lineage>
</organism>
<evidence type="ECO:0000313" key="9">
    <source>
        <dbReference type="Proteomes" id="UP000789759"/>
    </source>
</evidence>
<proteinExistence type="predicted"/>
<evidence type="ECO:0000256" key="6">
    <source>
        <dbReference type="SAM" id="Coils"/>
    </source>
</evidence>
<dbReference type="OrthoDB" id="2412107at2759"/>
<name>A0A9N9PAM9_9GLOM</name>